<dbReference type="PANTHER" id="PTHR42939:SF1">
    <property type="entry name" value="ABC TRANSPORTER ATP-BINDING PROTEIN ALBC-RELATED"/>
    <property type="match status" value="1"/>
</dbReference>
<dbReference type="SMART" id="SM00382">
    <property type="entry name" value="AAA"/>
    <property type="match status" value="1"/>
</dbReference>
<evidence type="ECO:0000256" key="1">
    <source>
        <dbReference type="ARBA" id="ARBA00022448"/>
    </source>
</evidence>
<keyword evidence="2" id="KW-0547">Nucleotide-binding</keyword>
<dbReference type="InterPro" id="IPR003593">
    <property type="entry name" value="AAA+_ATPase"/>
</dbReference>
<gene>
    <name evidence="5" type="ORF">EV194_105141</name>
</gene>
<evidence type="ECO:0000256" key="3">
    <source>
        <dbReference type="ARBA" id="ARBA00022840"/>
    </source>
</evidence>
<keyword evidence="1" id="KW-0813">Transport</keyword>
<evidence type="ECO:0000313" key="5">
    <source>
        <dbReference type="EMBL" id="TCO08337.1"/>
    </source>
</evidence>
<dbReference type="InterPro" id="IPR017871">
    <property type="entry name" value="ABC_transporter-like_CS"/>
</dbReference>
<evidence type="ECO:0000259" key="4">
    <source>
        <dbReference type="PROSITE" id="PS50893"/>
    </source>
</evidence>
<dbReference type="PROSITE" id="PS00211">
    <property type="entry name" value="ABC_TRANSPORTER_1"/>
    <property type="match status" value="1"/>
</dbReference>
<dbReference type="EMBL" id="SLWK01000005">
    <property type="protein sequence ID" value="TCO08337.1"/>
    <property type="molecule type" value="Genomic_DNA"/>
</dbReference>
<accession>A0A4R2GIE5</accession>
<dbReference type="PANTHER" id="PTHR42939">
    <property type="entry name" value="ABC TRANSPORTER ATP-BINDING PROTEIN ALBC-RELATED"/>
    <property type="match status" value="1"/>
</dbReference>
<dbReference type="Pfam" id="PF00005">
    <property type="entry name" value="ABC_tran"/>
    <property type="match status" value="1"/>
</dbReference>
<dbReference type="InterPro" id="IPR027417">
    <property type="entry name" value="P-loop_NTPase"/>
</dbReference>
<dbReference type="RefSeq" id="WP_132433627.1">
    <property type="nucleotide sequence ID" value="NZ_SLWK01000005.1"/>
</dbReference>
<comment type="caution">
    <text evidence="5">The sequence shown here is derived from an EMBL/GenBank/DDBJ whole genome shotgun (WGS) entry which is preliminary data.</text>
</comment>
<dbReference type="GO" id="GO:0016887">
    <property type="term" value="F:ATP hydrolysis activity"/>
    <property type="evidence" value="ECO:0007669"/>
    <property type="project" value="InterPro"/>
</dbReference>
<dbReference type="Proteomes" id="UP000295221">
    <property type="component" value="Unassembled WGS sequence"/>
</dbReference>
<dbReference type="CDD" id="cd03230">
    <property type="entry name" value="ABC_DR_subfamily_A"/>
    <property type="match status" value="1"/>
</dbReference>
<organism evidence="5 6">
    <name type="scientific">Natronoflexus pectinivorans</name>
    <dbReference type="NCBI Taxonomy" id="682526"/>
    <lineage>
        <taxon>Bacteria</taxon>
        <taxon>Pseudomonadati</taxon>
        <taxon>Bacteroidota</taxon>
        <taxon>Bacteroidia</taxon>
        <taxon>Marinilabiliales</taxon>
        <taxon>Marinilabiliaceae</taxon>
        <taxon>Natronoflexus</taxon>
    </lineage>
</organism>
<reference evidence="5 6" key="1">
    <citation type="submission" date="2019-03" db="EMBL/GenBank/DDBJ databases">
        <title>Genomic Encyclopedia of Type Strains, Phase IV (KMG-IV): sequencing the most valuable type-strain genomes for metagenomic binning, comparative biology and taxonomic classification.</title>
        <authorList>
            <person name="Goeker M."/>
        </authorList>
    </citation>
    <scope>NUCLEOTIDE SEQUENCE [LARGE SCALE GENOMIC DNA]</scope>
    <source>
        <strain evidence="5 6">DSM 24179</strain>
    </source>
</reference>
<dbReference type="InterPro" id="IPR003439">
    <property type="entry name" value="ABC_transporter-like_ATP-bd"/>
</dbReference>
<keyword evidence="3 5" id="KW-0067">ATP-binding</keyword>
<dbReference type="AlphaFoldDB" id="A0A4R2GIE5"/>
<evidence type="ECO:0000256" key="2">
    <source>
        <dbReference type="ARBA" id="ARBA00022741"/>
    </source>
</evidence>
<keyword evidence="6" id="KW-1185">Reference proteome</keyword>
<feature type="domain" description="ABC transporter" evidence="4">
    <location>
        <begin position="2"/>
        <end position="228"/>
    </location>
</feature>
<proteinExistence type="predicted"/>
<protein>
    <submittedName>
        <fullName evidence="5">ABC-2 type transport system ATP-binding protein</fullName>
    </submittedName>
</protein>
<dbReference type="InterPro" id="IPR051782">
    <property type="entry name" value="ABC_Transporter_VariousFunc"/>
</dbReference>
<dbReference type="PROSITE" id="PS50893">
    <property type="entry name" value="ABC_TRANSPORTER_2"/>
    <property type="match status" value="1"/>
</dbReference>
<evidence type="ECO:0000313" key="6">
    <source>
        <dbReference type="Proteomes" id="UP000295221"/>
    </source>
</evidence>
<dbReference type="GO" id="GO:0005524">
    <property type="term" value="F:ATP binding"/>
    <property type="evidence" value="ECO:0007669"/>
    <property type="project" value="UniProtKB-KW"/>
</dbReference>
<name>A0A4R2GIE5_9BACT</name>
<sequence length="230" mass="25531">MIELIDLQKDYSNKTVLAVKQLEISSGCFVGLVGNNGAGKTTMLSLILDLIKSTSGKVLLKGNDVAKTENWKTYTGSYLGENFLIPFLTPVEYLSYIGTLHGKNKADLDLFLLEISGFFSNESMENKYIRDLSLGNKNKVGILAAIYTSPELLILDEPFANLDPGSQSWLKRKLTELNQNGVTVLMSSHDLKHVTDVCSRILLLDNGNIINDINVQKNVLVELESYFNVH</sequence>
<dbReference type="SUPFAM" id="SSF52540">
    <property type="entry name" value="P-loop containing nucleoside triphosphate hydrolases"/>
    <property type="match status" value="1"/>
</dbReference>
<dbReference type="OrthoDB" id="9801987at2"/>
<dbReference type="Gene3D" id="3.40.50.300">
    <property type="entry name" value="P-loop containing nucleotide triphosphate hydrolases"/>
    <property type="match status" value="1"/>
</dbReference>